<evidence type="ECO:0000259" key="4">
    <source>
        <dbReference type="PROSITE" id="PS51462"/>
    </source>
</evidence>
<dbReference type="InterPro" id="IPR015797">
    <property type="entry name" value="NUDIX_hydrolase-like_dom_sf"/>
</dbReference>
<dbReference type="PROSITE" id="PS51462">
    <property type="entry name" value="NUDIX"/>
    <property type="match status" value="1"/>
</dbReference>
<dbReference type="Pfam" id="PF00293">
    <property type="entry name" value="NUDIX"/>
    <property type="match status" value="1"/>
</dbReference>
<reference evidence="5 6" key="1">
    <citation type="submission" date="2016-10" db="EMBL/GenBank/DDBJ databases">
        <authorList>
            <person name="de Groot N.N."/>
        </authorList>
    </citation>
    <scope>NUCLEOTIDE SEQUENCE [LARGE SCALE GENOMIC DNA]</scope>
    <source>
        <strain evidence="5 6">CGMCC 1.10959</strain>
    </source>
</reference>
<dbReference type="InterPro" id="IPR020476">
    <property type="entry name" value="Nudix_hydrolase"/>
</dbReference>
<evidence type="ECO:0000313" key="6">
    <source>
        <dbReference type="Proteomes" id="UP000182466"/>
    </source>
</evidence>
<dbReference type="InterPro" id="IPR000086">
    <property type="entry name" value="NUDIX_hydrolase_dom"/>
</dbReference>
<comment type="similarity">
    <text evidence="3">Belongs to the Nudix hydrolase family.</text>
</comment>
<protein>
    <submittedName>
        <fullName evidence="5">ADP-ribose pyrophosphatase YjhB, NUDIX family</fullName>
    </submittedName>
</protein>
<dbReference type="OrthoDB" id="9761969at2"/>
<dbReference type="PRINTS" id="PR00502">
    <property type="entry name" value="NUDIXFAMILY"/>
</dbReference>
<evidence type="ECO:0000256" key="3">
    <source>
        <dbReference type="RuleBase" id="RU003476"/>
    </source>
</evidence>
<dbReference type="STRING" id="999627.SAMN05216236_1646"/>
<organism evidence="5 6">
    <name type="scientific">Sedimentitalea nanhaiensis</name>
    <dbReference type="NCBI Taxonomy" id="999627"/>
    <lineage>
        <taxon>Bacteria</taxon>
        <taxon>Pseudomonadati</taxon>
        <taxon>Pseudomonadota</taxon>
        <taxon>Alphaproteobacteria</taxon>
        <taxon>Rhodobacterales</taxon>
        <taxon>Paracoccaceae</taxon>
        <taxon>Sedimentitalea</taxon>
    </lineage>
</organism>
<dbReference type="PANTHER" id="PTHR43736:SF1">
    <property type="entry name" value="DIHYDRONEOPTERIN TRIPHOSPHATE DIPHOSPHATASE"/>
    <property type="match status" value="1"/>
</dbReference>
<evidence type="ECO:0000313" key="5">
    <source>
        <dbReference type="EMBL" id="SFU21600.1"/>
    </source>
</evidence>
<feature type="domain" description="Nudix hydrolase" evidence="4">
    <location>
        <begin position="4"/>
        <end position="137"/>
    </location>
</feature>
<sequence length="140" mass="15127">MIITPKLAALAVVMREKRVLLVKRRNEPDAGLWGFPGGHVDLGETALAAAARELREETGVVGLPAQYLTNVDVIVHDGGGDVRFHFLLTAVLCTYVSSEPVAADDVSEAGWVSVSDVLQRQIPCSEHVDDVLRVAQLSNR</sequence>
<dbReference type="PANTHER" id="PTHR43736">
    <property type="entry name" value="ADP-RIBOSE PYROPHOSPHATASE"/>
    <property type="match status" value="1"/>
</dbReference>
<dbReference type="EMBL" id="FPAW01000064">
    <property type="protein sequence ID" value="SFU21600.1"/>
    <property type="molecule type" value="Genomic_DNA"/>
</dbReference>
<comment type="cofactor">
    <cofactor evidence="1">
        <name>Mg(2+)</name>
        <dbReference type="ChEBI" id="CHEBI:18420"/>
    </cofactor>
</comment>
<dbReference type="GO" id="GO:0016787">
    <property type="term" value="F:hydrolase activity"/>
    <property type="evidence" value="ECO:0007669"/>
    <property type="project" value="UniProtKB-KW"/>
</dbReference>
<keyword evidence="6" id="KW-1185">Reference proteome</keyword>
<dbReference type="Gene3D" id="3.90.79.10">
    <property type="entry name" value="Nucleoside Triphosphate Pyrophosphohydrolase"/>
    <property type="match status" value="1"/>
</dbReference>
<gene>
    <name evidence="5" type="ORF">SAMN05216236_1646</name>
</gene>
<keyword evidence="2 3" id="KW-0378">Hydrolase</keyword>
<accession>A0A1I7ECE5</accession>
<name>A0A1I7ECE5_9RHOB</name>
<dbReference type="InterPro" id="IPR020084">
    <property type="entry name" value="NUDIX_hydrolase_CS"/>
</dbReference>
<dbReference type="Proteomes" id="UP000182466">
    <property type="component" value="Unassembled WGS sequence"/>
</dbReference>
<evidence type="ECO:0000256" key="1">
    <source>
        <dbReference type="ARBA" id="ARBA00001946"/>
    </source>
</evidence>
<proteinExistence type="inferred from homology"/>
<dbReference type="PROSITE" id="PS00893">
    <property type="entry name" value="NUDIX_BOX"/>
    <property type="match status" value="1"/>
</dbReference>
<dbReference type="AlphaFoldDB" id="A0A1I7ECE5"/>
<dbReference type="SUPFAM" id="SSF55811">
    <property type="entry name" value="Nudix"/>
    <property type="match status" value="1"/>
</dbReference>
<dbReference type="CDD" id="cd04673">
    <property type="entry name" value="NUDIX_ADPRase"/>
    <property type="match status" value="1"/>
</dbReference>
<evidence type="ECO:0000256" key="2">
    <source>
        <dbReference type="ARBA" id="ARBA00022801"/>
    </source>
</evidence>